<sequence length="30" mass="3550">MRRTDKGDKTRYATVLILSEWLHNHLNLPA</sequence>
<proteinExistence type="predicted"/>
<evidence type="ECO:0000313" key="2">
    <source>
        <dbReference type="Proteomes" id="UP000315471"/>
    </source>
</evidence>
<accession>A0A5C6DXB9</accession>
<protein>
    <submittedName>
        <fullName evidence="1">Uncharacterized protein</fullName>
    </submittedName>
</protein>
<keyword evidence="2" id="KW-1185">Reference proteome</keyword>
<reference evidence="1 2" key="1">
    <citation type="submission" date="2019-02" db="EMBL/GenBank/DDBJ databases">
        <title>Deep-cultivation of Planctomycetes and their phenomic and genomic characterization uncovers novel biology.</title>
        <authorList>
            <person name="Wiegand S."/>
            <person name="Jogler M."/>
            <person name="Boedeker C."/>
            <person name="Pinto D."/>
            <person name="Vollmers J."/>
            <person name="Rivas-Marin E."/>
            <person name="Kohn T."/>
            <person name="Peeters S.H."/>
            <person name="Heuer A."/>
            <person name="Rast P."/>
            <person name="Oberbeckmann S."/>
            <person name="Bunk B."/>
            <person name="Jeske O."/>
            <person name="Meyerdierks A."/>
            <person name="Storesund J.E."/>
            <person name="Kallscheuer N."/>
            <person name="Luecker S."/>
            <person name="Lage O.M."/>
            <person name="Pohl T."/>
            <person name="Merkel B.J."/>
            <person name="Hornburger P."/>
            <person name="Mueller R.-W."/>
            <person name="Bruemmer F."/>
            <person name="Labrenz M."/>
            <person name="Spormann A.M."/>
            <person name="Op Den Camp H."/>
            <person name="Overmann J."/>
            <person name="Amann R."/>
            <person name="Jetten M.S.M."/>
            <person name="Mascher T."/>
            <person name="Medema M.H."/>
            <person name="Devos D.P."/>
            <person name="Kaster A.-K."/>
            <person name="Ovreas L."/>
            <person name="Rohde M."/>
            <person name="Galperin M.Y."/>
            <person name="Jogler C."/>
        </authorList>
    </citation>
    <scope>NUCLEOTIDE SEQUENCE [LARGE SCALE GENOMIC DNA]</scope>
    <source>
        <strain evidence="1 2">Q31b</strain>
    </source>
</reference>
<dbReference type="EMBL" id="SJPY01000004">
    <property type="protein sequence ID" value="TWU41380.1"/>
    <property type="molecule type" value="Genomic_DNA"/>
</dbReference>
<comment type="caution">
    <text evidence="1">The sequence shown here is derived from an EMBL/GenBank/DDBJ whole genome shotgun (WGS) entry which is preliminary data.</text>
</comment>
<organism evidence="1 2">
    <name type="scientific">Novipirellula aureliae</name>
    <dbReference type="NCBI Taxonomy" id="2527966"/>
    <lineage>
        <taxon>Bacteria</taxon>
        <taxon>Pseudomonadati</taxon>
        <taxon>Planctomycetota</taxon>
        <taxon>Planctomycetia</taxon>
        <taxon>Pirellulales</taxon>
        <taxon>Pirellulaceae</taxon>
        <taxon>Novipirellula</taxon>
    </lineage>
</organism>
<dbReference type="AlphaFoldDB" id="A0A5C6DXB9"/>
<dbReference type="Proteomes" id="UP000315471">
    <property type="component" value="Unassembled WGS sequence"/>
</dbReference>
<name>A0A5C6DXB9_9BACT</name>
<evidence type="ECO:0000313" key="1">
    <source>
        <dbReference type="EMBL" id="TWU41380.1"/>
    </source>
</evidence>
<gene>
    <name evidence="1" type="ORF">Q31b_28240</name>
</gene>